<reference evidence="1 2" key="1">
    <citation type="journal article" date="2010" name="Science">
        <title>Genomic comparison of the ants Camponotus floridanus and Harpegnathos saltator.</title>
        <authorList>
            <person name="Bonasio R."/>
            <person name="Zhang G."/>
            <person name="Ye C."/>
            <person name="Mutti N.S."/>
            <person name="Fang X."/>
            <person name="Qin N."/>
            <person name="Donahue G."/>
            <person name="Yang P."/>
            <person name="Li Q."/>
            <person name="Li C."/>
            <person name="Zhang P."/>
            <person name="Huang Z."/>
            <person name="Berger S.L."/>
            <person name="Reinberg D."/>
            <person name="Wang J."/>
            <person name="Liebig J."/>
        </authorList>
    </citation>
    <scope>NUCLEOTIDE SEQUENCE [LARGE SCALE GENOMIC DNA]</scope>
    <source>
        <strain evidence="2">C129</strain>
    </source>
</reference>
<feature type="non-terminal residue" evidence="1">
    <location>
        <position position="17"/>
    </location>
</feature>
<proteinExistence type="predicted"/>
<evidence type="ECO:0000313" key="2">
    <source>
        <dbReference type="Proteomes" id="UP000000311"/>
    </source>
</evidence>
<dbReference type="EMBL" id="GL444581">
    <property type="protein sequence ID" value="EFN60833.1"/>
    <property type="molecule type" value="Genomic_DNA"/>
</dbReference>
<protein>
    <submittedName>
        <fullName evidence="1">Uncharacterized protein</fullName>
    </submittedName>
</protein>
<name>E2B0F6_CAMFO</name>
<gene>
    <name evidence="1" type="ORF">EAG_12463</name>
</gene>
<dbReference type="AlphaFoldDB" id="E2B0F6"/>
<keyword evidence="2" id="KW-1185">Reference proteome</keyword>
<organism evidence="2">
    <name type="scientific">Camponotus floridanus</name>
    <name type="common">Florida carpenter ant</name>
    <dbReference type="NCBI Taxonomy" id="104421"/>
    <lineage>
        <taxon>Eukaryota</taxon>
        <taxon>Metazoa</taxon>
        <taxon>Ecdysozoa</taxon>
        <taxon>Arthropoda</taxon>
        <taxon>Hexapoda</taxon>
        <taxon>Insecta</taxon>
        <taxon>Pterygota</taxon>
        <taxon>Neoptera</taxon>
        <taxon>Endopterygota</taxon>
        <taxon>Hymenoptera</taxon>
        <taxon>Apocrita</taxon>
        <taxon>Aculeata</taxon>
        <taxon>Formicoidea</taxon>
        <taxon>Formicidae</taxon>
        <taxon>Formicinae</taxon>
        <taxon>Camponotus</taxon>
    </lineage>
</organism>
<dbReference type="Proteomes" id="UP000000311">
    <property type="component" value="Unassembled WGS sequence"/>
</dbReference>
<evidence type="ECO:0000313" key="1">
    <source>
        <dbReference type="EMBL" id="EFN60833.1"/>
    </source>
</evidence>
<feature type="non-terminal residue" evidence="1">
    <location>
        <position position="1"/>
    </location>
</feature>
<accession>E2B0F6</accession>
<dbReference type="InParanoid" id="E2B0F6"/>
<sequence length="17" mass="1957">IITGKIFPMTLSMFCRV</sequence>